<dbReference type="Proteomes" id="UP000655225">
    <property type="component" value="Unassembled WGS sequence"/>
</dbReference>
<feature type="domain" description="Neprosin PEP catalytic" evidence="7">
    <location>
        <begin position="73"/>
        <end position="374"/>
    </location>
</feature>
<dbReference type="GO" id="GO:0003700">
    <property type="term" value="F:DNA-binding transcription factor activity"/>
    <property type="evidence" value="ECO:0007669"/>
    <property type="project" value="InterPro"/>
</dbReference>
<keyword evidence="3" id="KW-0804">Transcription</keyword>
<dbReference type="PANTHER" id="PTHR45914">
    <property type="entry name" value="TRANSCRIPTION FACTOR HEC3-RELATED"/>
    <property type="match status" value="1"/>
</dbReference>
<dbReference type="OrthoDB" id="2017571at2759"/>
<comment type="caution">
    <text evidence="8">The sequence shown here is derived from an EMBL/GenBank/DDBJ whole genome shotgun (WGS) entry which is preliminary data.</text>
</comment>
<dbReference type="Gene3D" id="4.10.280.10">
    <property type="entry name" value="Helix-loop-helix DNA-binding domain"/>
    <property type="match status" value="1"/>
</dbReference>
<dbReference type="PROSITE" id="PS52045">
    <property type="entry name" value="NEPROSIN_PEP_CD"/>
    <property type="match status" value="1"/>
</dbReference>
<dbReference type="PROSITE" id="PS50888">
    <property type="entry name" value="BHLH"/>
    <property type="match status" value="1"/>
</dbReference>
<proteinExistence type="predicted"/>
<evidence type="ECO:0000256" key="1">
    <source>
        <dbReference type="ARBA" id="ARBA00004123"/>
    </source>
</evidence>
<evidence type="ECO:0008006" key="10">
    <source>
        <dbReference type="Google" id="ProtNLM"/>
    </source>
</evidence>
<name>A0A834ZK36_TETSI</name>
<feature type="domain" description="BHLH" evidence="6">
    <location>
        <begin position="542"/>
        <end position="591"/>
    </location>
</feature>
<feature type="chain" id="PRO_5032352695" description="BHLH domain-containing protein" evidence="5">
    <location>
        <begin position="29"/>
        <end position="643"/>
    </location>
</feature>
<dbReference type="Pfam" id="PF14365">
    <property type="entry name" value="Neprosin_AP"/>
    <property type="match status" value="1"/>
</dbReference>
<dbReference type="InterPro" id="IPR004314">
    <property type="entry name" value="Neprosin"/>
</dbReference>
<keyword evidence="9" id="KW-1185">Reference proteome</keyword>
<keyword evidence="4" id="KW-0539">Nucleus</keyword>
<evidence type="ECO:0000259" key="6">
    <source>
        <dbReference type="PROSITE" id="PS50888"/>
    </source>
</evidence>
<sequence>MATIIEFTHCILLSVVIAHALSHGSVEGRRIIDMKDRELARRKAAAIKSIESEDGDVTDCVDMYKQPAVFDHPLLKNHKIQYAAVYEIGNKYYGAQASINVWNPKLEQNYEMNLSQIWVLGSRSETLNSAEAGLMAYPLTYGDSQTRLFLYWTFTETLQSAWINSRSNPKGDFHSRMNSLNWDDPPVVTNTSFIWRNQLHRIGENSMASINYGVLGSQMDVPQGVFDSSSELQGTKICDINSNRDRVGKMVQQLAPALDLINDVSNLNVPQHQEAIKLAADTVLAKSGAGTTWGETLSAELISRPYFTNPFSGLMAEFGTVDQLQVFNDGEDGMAGVSATGSFESLDCLLSATKSNADASVEDDGISMILSDCRDLWNFGSGNANSSGVSENNGSNESNKEMEWQVNKPNEAVSQGSLNPYNQTRFSYNRPNCTTRSTDQVELEAGMNYRYIDLPQLDSTTEGGFQLISENRPKVKKLRLDKHKRSSSINFQQPNSSVSSIDEPDTEAIAHMKEMVYRAAVFRPVNLGLEVVEKTKRKNVRVSSDPQTVAARQRRERISERIRILQRLVPGGSKMDTASMLDEAANYLKFLSICCVLKVSSIYGASITMFPPSRMPKDEGYTRSSKFLCKIFKQWTVDCNGVR</sequence>
<dbReference type="InterPro" id="IPR045843">
    <property type="entry name" value="IND-like"/>
</dbReference>
<organism evidence="8 9">
    <name type="scientific">Tetracentron sinense</name>
    <name type="common">Spur-leaf</name>
    <dbReference type="NCBI Taxonomy" id="13715"/>
    <lineage>
        <taxon>Eukaryota</taxon>
        <taxon>Viridiplantae</taxon>
        <taxon>Streptophyta</taxon>
        <taxon>Embryophyta</taxon>
        <taxon>Tracheophyta</taxon>
        <taxon>Spermatophyta</taxon>
        <taxon>Magnoliopsida</taxon>
        <taxon>Trochodendrales</taxon>
        <taxon>Trochodendraceae</taxon>
        <taxon>Tetracentron</taxon>
    </lineage>
</organism>
<dbReference type="SMART" id="SM00353">
    <property type="entry name" value="HLH"/>
    <property type="match status" value="1"/>
</dbReference>
<evidence type="ECO:0000256" key="2">
    <source>
        <dbReference type="ARBA" id="ARBA00023015"/>
    </source>
</evidence>
<evidence type="ECO:0000256" key="3">
    <source>
        <dbReference type="ARBA" id="ARBA00023163"/>
    </source>
</evidence>
<feature type="signal peptide" evidence="5">
    <location>
        <begin position="1"/>
        <end position="28"/>
    </location>
</feature>
<dbReference type="AlphaFoldDB" id="A0A834ZK36"/>
<evidence type="ECO:0000256" key="4">
    <source>
        <dbReference type="ARBA" id="ARBA00023242"/>
    </source>
</evidence>
<dbReference type="InterPro" id="IPR036638">
    <property type="entry name" value="HLH_DNA-bd_sf"/>
</dbReference>
<dbReference type="SUPFAM" id="SSF47459">
    <property type="entry name" value="HLH, helix-loop-helix DNA-binding domain"/>
    <property type="match status" value="1"/>
</dbReference>
<dbReference type="Pfam" id="PF00010">
    <property type="entry name" value="HLH"/>
    <property type="match status" value="1"/>
</dbReference>
<evidence type="ECO:0000256" key="5">
    <source>
        <dbReference type="SAM" id="SignalP"/>
    </source>
</evidence>
<dbReference type="InterPro" id="IPR011598">
    <property type="entry name" value="bHLH_dom"/>
</dbReference>
<dbReference type="Gene3D" id="3.90.1320.10">
    <property type="entry name" value="Outer-capsid protein sigma 3, large lobe"/>
    <property type="match status" value="1"/>
</dbReference>
<evidence type="ECO:0000313" key="9">
    <source>
        <dbReference type="Proteomes" id="UP000655225"/>
    </source>
</evidence>
<dbReference type="EMBL" id="JABCRI010000004">
    <property type="protein sequence ID" value="KAF8407130.1"/>
    <property type="molecule type" value="Genomic_DNA"/>
</dbReference>
<dbReference type="InterPro" id="IPR025521">
    <property type="entry name" value="Neprosin_propep"/>
</dbReference>
<accession>A0A834ZK36</accession>
<comment type="subcellular location">
    <subcellularLocation>
        <location evidence="1">Nucleus</location>
    </subcellularLocation>
</comment>
<reference evidence="8 9" key="1">
    <citation type="submission" date="2020-04" db="EMBL/GenBank/DDBJ databases">
        <title>Plant Genome Project.</title>
        <authorList>
            <person name="Zhang R.-G."/>
        </authorList>
    </citation>
    <scope>NUCLEOTIDE SEQUENCE [LARGE SCALE GENOMIC DNA]</scope>
    <source>
        <strain evidence="8">YNK0</strain>
        <tissue evidence="8">Leaf</tissue>
    </source>
</reference>
<dbReference type="GO" id="GO:0046983">
    <property type="term" value="F:protein dimerization activity"/>
    <property type="evidence" value="ECO:0007669"/>
    <property type="project" value="InterPro"/>
</dbReference>
<evidence type="ECO:0000259" key="7">
    <source>
        <dbReference type="PROSITE" id="PS52045"/>
    </source>
</evidence>
<evidence type="ECO:0000313" key="8">
    <source>
        <dbReference type="EMBL" id="KAF8407130.1"/>
    </source>
</evidence>
<gene>
    <name evidence="8" type="ORF">HHK36_006255</name>
</gene>
<dbReference type="PANTHER" id="PTHR45914:SF12">
    <property type="entry name" value="TRANSCRIPTION FACTOR BHLH87"/>
    <property type="match status" value="1"/>
</dbReference>
<protein>
    <recommendedName>
        <fullName evidence="10">BHLH domain-containing protein</fullName>
    </recommendedName>
</protein>
<dbReference type="GO" id="GO:0005634">
    <property type="term" value="C:nucleus"/>
    <property type="evidence" value="ECO:0007669"/>
    <property type="project" value="UniProtKB-SubCell"/>
</dbReference>
<keyword evidence="5" id="KW-0732">Signal</keyword>
<keyword evidence="2" id="KW-0805">Transcription regulation</keyword>